<evidence type="ECO:0000313" key="2">
    <source>
        <dbReference type="EMBL" id="NYD86088.1"/>
    </source>
</evidence>
<proteinExistence type="predicted"/>
<reference evidence="2 3" key="1">
    <citation type="submission" date="2020-07" db="EMBL/GenBank/DDBJ databases">
        <title>Sequencing the genomes of 1000 actinobacteria strains.</title>
        <authorList>
            <person name="Klenk H.-P."/>
        </authorList>
    </citation>
    <scope>NUCLEOTIDE SEQUENCE [LARGE SCALE GENOMIC DNA]</scope>
    <source>
        <strain evidence="2 3">DSM 24482</strain>
    </source>
</reference>
<comment type="caution">
    <text evidence="2">The sequence shown here is derived from an EMBL/GenBank/DDBJ whole genome shotgun (WGS) entry which is preliminary data.</text>
</comment>
<dbReference type="EMBL" id="JACCBK010000001">
    <property type="protein sequence ID" value="NYD86088.1"/>
    <property type="molecule type" value="Genomic_DNA"/>
</dbReference>
<keyword evidence="4" id="KW-1185">Reference proteome</keyword>
<dbReference type="Proteomes" id="UP000577956">
    <property type="component" value="Unassembled WGS sequence"/>
</dbReference>
<dbReference type="RefSeq" id="WP_203793363.1">
    <property type="nucleotide sequence ID" value="NZ_BAABFI010000002.1"/>
</dbReference>
<dbReference type="EMBL" id="BONN01000001">
    <property type="protein sequence ID" value="GIG30905.1"/>
    <property type="molecule type" value="Genomic_DNA"/>
</dbReference>
<dbReference type="Proteomes" id="UP000618382">
    <property type="component" value="Unassembled WGS sequence"/>
</dbReference>
<evidence type="ECO:0000313" key="1">
    <source>
        <dbReference type="EMBL" id="GIG30905.1"/>
    </source>
</evidence>
<evidence type="ECO:0000313" key="3">
    <source>
        <dbReference type="Proteomes" id="UP000577956"/>
    </source>
</evidence>
<accession>A0A7Y9JWX1</accession>
<protein>
    <submittedName>
        <fullName evidence="2">Uncharacterized protein</fullName>
    </submittedName>
</protein>
<evidence type="ECO:0000313" key="4">
    <source>
        <dbReference type="Proteomes" id="UP000618382"/>
    </source>
</evidence>
<reference evidence="1 4" key="2">
    <citation type="submission" date="2021-01" db="EMBL/GenBank/DDBJ databases">
        <title>Whole genome shotgun sequence of Cellulomonas oligotrophica NBRC 109435.</title>
        <authorList>
            <person name="Komaki H."/>
            <person name="Tamura T."/>
        </authorList>
    </citation>
    <scope>NUCLEOTIDE SEQUENCE [LARGE SCALE GENOMIC DNA]</scope>
    <source>
        <strain evidence="1 4">NBRC 109435</strain>
    </source>
</reference>
<name>A0A7Y9JWX1_9CELL</name>
<dbReference type="AlphaFoldDB" id="A0A7Y9JWX1"/>
<sequence length="142" mass="14366">MSSGAHAPAGHAAAGGDDAVLAAVGAHLGVVLVPRTFVVRGDVRVSVDGTDAADGSTVPRVLVLVNGGTGQLKSLQRNKLIADAFKLDWLRGVVAPGARALLAVTAPYARLVAPGAWLPAALRERAIDVAVVDLAGQVRVLP</sequence>
<gene>
    <name evidence="2" type="ORF">BKA21_001637</name>
    <name evidence="1" type="ORF">Col01nite_00640</name>
</gene>
<organism evidence="2 3">
    <name type="scientific">Cellulomonas oligotrophica</name>
    <dbReference type="NCBI Taxonomy" id="931536"/>
    <lineage>
        <taxon>Bacteria</taxon>
        <taxon>Bacillati</taxon>
        <taxon>Actinomycetota</taxon>
        <taxon>Actinomycetes</taxon>
        <taxon>Micrococcales</taxon>
        <taxon>Cellulomonadaceae</taxon>
        <taxon>Cellulomonas</taxon>
    </lineage>
</organism>